<feature type="compositionally biased region" description="Basic and acidic residues" evidence="1">
    <location>
        <begin position="191"/>
        <end position="209"/>
    </location>
</feature>
<feature type="non-terminal residue" evidence="2">
    <location>
        <position position="1"/>
    </location>
</feature>
<gene>
    <name evidence="2" type="ORF">METZ01_LOCUS389553</name>
</gene>
<protein>
    <submittedName>
        <fullName evidence="2">Uncharacterized protein</fullName>
    </submittedName>
</protein>
<accession>A0A382UR14</accession>
<proteinExistence type="predicted"/>
<reference evidence="2" key="1">
    <citation type="submission" date="2018-05" db="EMBL/GenBank/DDBJ databases">
        <authorList>
            <person name="Lanie J.A."/>
            <person name="Ng W.-L."/>
            <person name="Kazmierczak K.M."/>
            <person name="Andrzejewski T.M."/>
            <person name="Davidsen T.M."/>
            <person name="Wayne K.J."/>
            <person name="Tettelin H."/>
            <person name="Glass J.I."/>
            <person name="Rusch D."/>
            <person name="Podicherti R."/>
            <person name="Tsui H.-C.T."/>
            <person name="Winkler M.E."/>
        </authorList>
    </citation>
    <scope>NUCLEOTIDE SEQUENCE</scope>
</reference>
<sequence>SERQAALQEETDWVWEDPAQVVTHSLRDFINVDPEILEPLPSGLGGPGFKPTGYVKRQLKLWKDSKSHYGTEKLRKVGIDSIVDSQKLLQYVIDSVSANVLADWINDIFAQTESNGKKNPQKHIAIRMIRELFPEIRNRELHDRVSRATYDELLTLFRLEKEAGSFYENSPHYKALIKPLYQMFERLKTEAPPDARGDQPGDDELRSLAETHPLLGDAVSDLQAN</sequence>
<evidence type="ECO:0000313" key="2">
    <source>
        <dbReference type="EMBL" id="SVD36699.1"/>
    </source>
</evidence>
<evidence type="ECO:0000256" key="1">
    <source>
        <dbReference type="SAM" id="MobiDB-lite"/>
    </source>
</evidence>
<dbReference type="EMBL" id="UINC01146141">
    <property type="protein sequence ID" value="SVD36699.1"/>
    <property type="molecule type" value="Genomic_DNA"/>
</dbReference>
<feature type="region of interest" description="Disordered" evidence="1">
    <location>
        <begin position="191"/>
        <end position="225"/>
    </location>
</feature>
<organism evidence="2">
    <name type="scientific">marine metagenome</name>
    <dbReference type="NCBI Taxonomy" id="408172"/>
    <lineage>
        <taxon>unclassified sequences</taxon>
        <taxon>metagenomes</taxon>
        <taxon>ecological metagenomes</taxon>
    </lineage>
</organism>
<dbReference type="AlphaFoldDB" id="A0A382UR14"/>
<name>A0A382UR14_9ZZZZ</name>